<sequence length="560" mass="63217">MNSIPSGNNYGDMKRKSLILLTLILLIVVHCRKKTEEILLPEKLYIIPFANNTVSIYHSLDTLERVSAFEKDKYWVVSGILKLVPKNQGDKVISFLFGDCDSRFKCTDGKFYIKLNTIQYNADAGLDLQTNLVAPFSPVYIAKKDQVDSIIEGIQFYNQPSSEYPSKGLSDSFVDHMVQVNKSLAYHDKNEFLIPFYVLQRMIVTKGNVNFPELDLTTYKISSTLQSLMDAKKNGDLSSFVFPTPVSDKQMKVLEELVEETRKERIFNLMNVEKSWQTIQREYKELGIVPDAKQKVLESILKTAEYKVVGREGITQINGIDSKQENGVKLQKNKTTGNLEIVSSNTALNTFEIAQSEILPNTEDSVKLRLTSPTGEELNLESMGIPKAFKGAETLKEYVKNIPKTIDEIQSNANNVQQAAMNAALRFGVGKFDREAGKYIYEIQNVNVVLALFKNNSVFNASDSEYSQEVSSRFGETIITKFYQKYDKATKVQTLFLNYENEGCARECSTYPVPDNLCFTTGDSLIVKFTPSDLEALSEVDVKFSAAKSEYCNYPFGNPE</sequence>
<dbReference type="KEGG" id="lbi:LEPBI_I0612"/>
<evidence type="ECO:0000313" key="2">
    <source>
        <dbReference type="Proteomes" id="UP000001847"/>
    </source>
</evidence>
<dbReference type="EMBL" id="CP000786">
    <property type="protein sequence ID" value="ABZ96747.1"/>
    <property type="molecule type" value="Genomic_DNA"/>
</dbReference>
<dbReference type="Proteomes" id="UP000001847">
    <property type="component" value="Chromosome I"/>
</dbReference>
<dbReference type="HOGENOM" id="CLU_496772_0_0_12"/>
<proteinExistence type="predicted"/>
<protein>
    <submittedName>
        <fullName evidence="1">Uncharacterized protein</fullName>
    </submittedName>
</protein>
<reference evidence="1 2" key="1">
    <citation type="journal article" date="2008" name="PLoS ONE">
        <title>Genome sequence of the saprophyte Leptospira biflexa provides insights into the evolution of Leptospira and the pathogenesis of leptospirosis.</title>
        <authorList>
            <person name="Picardeau M."/>
            <person name="Bulach D.M."/>
            <person name="Bouchier C."/>
            <person name="Zuerner R.L."/>
            <person name="Zidane N."/>
            <person name="Wilson P.J."/>
            <person name="Creno S."/>
            <person name="Kuczek E.S."/>
            <person name="Bommezzadri S."/>
            <person name="Davis J.C."/>
            <person name="McGrath A."/>
            <person name="Johnson M.J."/>
            <person name="Boursaux-Eude C."/>
            <person name="Seemann T."/>
            <person name="Rouy Z."/>
            <person name="Coppel R.L."/>
            <person name="Rood J.I."/>
            <person name="Lajus A."/>
            <person name="Davies J.K."/>
            <person name="Medigue C."/>
            <person name="Adler B."/>
        </authorList>
    </citation>
    <scope>NUCLEOTIDE SEQUENCE [LARGE SCALE GENOMIC DNA]</scope>
    <source>
        <strain evidence="2">Patoc 1 / ATCC 23582 / Paris</strain>
    </source>
</reference>
<evidence type="ECO:0000313" key="1">
    <source>
        <dbReference type="EMBL" id="ABZ96747.1"/>
    </source>
</evidence>
<name>B0SKJ0_LEPBP</name>
<dbReference type="STRING" id="456481.LEPBI_I0612"/>
<keyword evidence="2" id="KW-1185">Reference proteome</keyword>
<accession>B0SKJ0</accession>
<gene>
    <name evidence="1" type="ordered locus">LEPBI_I0612</name>
</gene>
<dbReference type="AlphaFoldDB" id="B0SKJ0"/>
<organism evidence="1 2">
    <name type="scientific">Leptospira biflexa serovar Patoc (strain Patoc 1 / ATCC 23582 / Paris)</name>
    <dbReference type="NCBI Taxonomy" id="456481"/>
    <lineage>
        <taxon>Bacteria</taxon>
        <taxon>Pseudomonadati</taxon>
        <taxon>Spirochaetota</taxon>
        <taxon>Spirochaetia</taxon>
        <taxon>Leptospirales</taxon>
        <taxon>Leptospiraceae</taxon>
        <taxon>Leptospira</taxon>
    </lineage>
</organism>